<name>A0A1I4AK05_9HYPH</name>
<proteinExistence type="predicted"/>
<reference evidence="3 4" key="1">
    <citation type="submission" date="2016-10" db="EMBL/GenBank/DDBJ databases">
        <authorList>
            <person name="Varghese N."/>
            <person name="Submissions S."/>
        </authorList>
    </citation>
    <scope>NUCLEOTIDE SEQUENCE [LARGE SCALE GENOMIC DNA]</scope>
    <source>
        <strain evidence="3 4">DSM 21822</strain>
    </source>
</reference>
<dbReference type="InterPro" id="IPR010621">
    <property type="entry name" value="DUF1214"/>
</dbReference>
<keyword evidence="4" id="KW-1185">Reference proteome</keyword>
<sequence length="210" mass="21999">MRLKQAAIPDVTCRRLMLRTVFLAVLVLAIAIGGGAASVWYALQEQEGIGAVKVGGWTTFPELGTPLADPYSKARIAREGVLSLGLAEGLTFVAQRDSGGAMLRKNCAYRIEGSFPPARFWTLYAAEPSHAMIRNGNLKSPALQSMQALRKPDNSVSIAVGRHPAPGNWLPVSGGGPMALVLTLYDSPAASSSGIADLALPAIARAGCDA</sequence>
<keyword evidence="1" id="KW-1133">Transmembrane helix</keyword>
<evidence type="ECO:0000313" key="4">
    <source>
        <dbReference type="Proteomes" id="UP000323300"/>
    </source>
</evidence>
<protein>
    <recommendedName>
        <fullName evidence="2">DUF1214 domain-containing protein</fullName>
    </recommendedName>
</protein>
<dbReference type="InterPro" id="IPR037049">
    <property type="entry name" value="DUF1214_C_sf"/>
</dbReference>
<keyword evidence="1" id="KW-0472">Membrane</keyword>
<feature type="transmembrane region" description="Helical" evidence="1">
    <location>
        <begin position="21"/>
        <end position="43"/>
    </location>
</feature>
<dbReference type="Gene3D" id="2.60.120.600">
    <property type="entry name" value="Domain of unknown function DUF1214, C-terminal domain"/>
    <property type="match status" value="1"/>
</dbReference>
<feature type="domain" description="DUF1214" evidence="2">
    <location>
        <begin position="88"/>
        <end position="187"/>
    </location>
</feature>
<dbReference type="AlphaFoldDB" id="A0A1I4AK05"/>
<evidence type="ECO:0000313" key="3">
    <source>
        <dbReference type="EMBL" id="SFK56694.1"/>
    </source>
</evidence>
<keyword evidence="1" id="KW-0812">Transmembrane</keyword>
<dbReference type="PIRSF" id="PIRSF009471">
    <property type="entry name" value="UCP009471"/>
    <property type="match status" value="1"/>
</dbReference>
<gene>
    <name evidence="3" type="ORF">SAMN04488498_108115</name>
</gene>
<dbReference type="SUPFAM" id="SSF160935">
    <property type="entry name" value="VPA0735-like"/>
    <property type="match status" value="1"/>
</dbReference>
<accession>A0A1I4AK05</accession>
<dbReference type="Proteomes" id="UP000323300">
    <property type="component" value="Unassembled WGS sequence"/>
</dbReference>
<organism evidence="3 4">
    <name type="scientific">Neomesorhizobium albiziae</name>
    <dbReference type="NCBI Taxonomy" id="335020"/>
    <lineage>
        <taxon>Bacteria</taxon>
        <taxon>Pseudomonadati</taxon>
        <taxon>Pseudomonadota</taxon>
        <taxon>Alphaproteobacteria</taxon>
        <taxon>Hyphomicrobiales</taxon>
        <taxon>Phyllobacteriaceae</taxon>
        <taxon>Neomesorhizobium</taxon>
    </lineage>
</organism>
<evidence type="ECO:0000259" key="2">
    <source>
        <dbReference type="Pfam" id="PF06742"/>
    </source>
</evidence>
<dbReference type="Pfam" id="PF06742">
    <property type="entry name" value="DUF1214"/>
    <property type="match status" value="1"/>
</dbReference>
<evidence type="ECO:0000256" key="1">
    <source>
        <dbReference type="SAM" id="Phobius"/>
    </source>
</evidence>
<dbReference type="EMBL" id="FOSL01000008">
    <property type="protein sequence ID" value="SFK56694.1"/>
    <property type="molecule type" value="Genomic_DNA"/>
</dbReference>
<dbReference type="InterPro" id="IPR012038">
    <property type="entry name" value="UCP009471"/>
</dbReference>